<proteinExistence type="inferred from homology"/>
<dbReference type="EMBL" id="KZ613477">
    <property type="protein sequence ID" value="PMD22593.1"/>
    <property type="molecule type" value="Genomic_DNA"/>
</dbReference>
<evidence type="ECO:0000256" key="2">
    <source>
        <dbReference type="ARBA" id="ARBA00022723"/>
    </source>
</evidence>
<dbReference type="InterPro" id="IPR011057">
    <property type="entry name" value="Mss4-like_sf"/>
</dbReference>
<dbReference type="Proteomes" id="UP000235672">
    <property type="component" value="Unassembled WGS sequence"/>
</dbReference>
<dbReference type="AlphaFoldDB" id="A0A2J6Q8L1"/>
<evidence type="ECO:0000259" key="5">
    <source>
        <dbReference type="PROSITE" id="PS51891"/>
    </source>
</evidence>
<sequence>MASTTTSTTWDKSKPYFPVAGLADDGWSTDDEATASCFCGAVQLSFPTHGPGFVGSFICNCSDCHKLTASIHASNFTVLDTHLKHLRGQENLKTFAQSKTIFFKEPGKENTMTNYFCSTCGSLMYRVGAAFPGMSILRLGSVDDFTLMETKLRPTMEQYTKDRVSWKAPTEGTTQFVEDGLHGLV</sequence>
<dbReference type="PANTHER" id="PTHR33337">
    <property type="entry name" value="GFA DOMAIN-CONTAINING PROTEIN"/>
    <property type="match status" value="1"/>
</dbReference>
<dbReference type="Pfam" id="PF04828">
    <property type="entry name" value="GFA"/>
    <property type="match status" value="1"/>
</dbReference>
<evidence type="ECO:0000313" key="6">
    <source>
        <dbReference type="EMBL" id="PMD22593.1"/>
    </source>
</evidence>
<protein>
    <recommendedName>
        <fullName evidence="5">CENP-V/GFA domain-containing protein</fullName>
    </recommendedName>
</protein>
<accession>A0A2J6Q8L1</accession>
<dbReference type="PANTHER" id="PTHR33337:SF8">
    <property type="entry name" value="CENP-V_GFA DOMAIN-CONTAINING PROTEIN"/>
    <property type="match status" value="1"/>
</dbReference>
<evidence type="ECO:0000256" key="1">
    <source>
        <dbReference type="ARBA" id="ARBA00005495"/>
    </source>
</evidence>
<keyword evidence="3" id="KW-0862">Zinc</keyword>
<gene>
    <name evidence="6" type="ORF">NA56DRAFT_624252</name>
</gene>
<reference evidence="6 7" key="1">
    <citation type="submission" date="2016-05" db="EMBL/GenBank/DDBJ databases">
        <title>A degradative enzymes factory behind the ericoid mycorrhizal symbiosis.</title>
        <authorList>
            <consortium name="DOE Joint Genome Institute"/>
            <person name="Martino E."/>
            <person name="Morin E."/>
            <person name="Grelet G."/>
            <person name="Kuo A."/>
            <person name="Kohler A."/>
            <person name="Daghino S."/>
            <person name="Barry K."/>
            <person name="Choi C."/>
            <person name="Cichocki N."/>
            <person name="Clum A."/>
            <person name="Copeland A."/>
            <person name="Hainaut M."/>
            <person name="Haridas S."/>
            <person name="Labutti K."/>
            <person name="Lindquist E."/>
            <person name="Lipzen A."/>
            <person name="Khouja H.-R."/>
            <person name="Murat C."/>
            <person name="Ohm R."/>
            <person name="Olson A."/>
            <person name="Spatafora J."/>
            <person name="Veneault-Fourrey C."/>
            <person name="Henrissat B."/>
            <person name="Grigoriev I."/>
            <person name="Martin F."/>
            <person name="Perotto S."/>
        </authorList>
    </citation>
    <scope>NUCLEOTIDE SEQUENCE [LARGE SCALE GENOMIC DNA]</scope>
    <source>
        <strain evidence="6 7">UAMH 7357</strain>
    </source>
</reference>
<dbReference type="GO" id="GO:0016846">
    <property type="term" value="F:carbon-sulfur lyase activity"/>
    <property type="evidence" value="ECO:0007669"/>
    <property type="project" value="InterPro"/>
</dbReference>
<dbReference type="Gene3D" id="3.90.1590.10">
    <property type="entry name" value="glutathione-dependent formaldehyde- activating enzyme (gfa)"/>
    <property type="match status" value="1"/>
</dbReference>
<dbReference type="InterPro" id="IPR006913">
    <property type="entry name" value="CENP-V/GFA"/>
</dbReference>
<evidence type="ECO:0000313" key="7">
    <source>
        <dbReference type="Proteomes" id="UP000235672"/>
    </source>
</evidence>
<dbReference type="PROSITE" id="PS51891">
    <property type="entry name" value="CENP_V_GFA"/>
    <property type="match status" value="1"/>
</dbReference>
<dbReference type="OrthoDB" id="428768at2759"/>
<keyword evidence="2" id="KW-0479">Metal-binding</keyword>
<organism evidence="6 7">
    <name type="scientific">Hyaloscypha hepaticicola</name>
    <dbReference type="NCBI Taxonomy" id="2082293"/>
    <lineage>
        <taxon>Eukaryota</taxon>
        <taxon>Fungi</taxon>
        <taxon>Dikarya</taxon>
        <taxon>Ascomycota</taxon>
        <taxon>Pezizomycotina</taxon>
        <taxon>Leotiomycetes</taxon>
        <taxon>Helotiales</taxon>
        <taxon>Hyaloscyphaceae</taxon>
        <taxon>Hyaloscypha</taxon>
    </lineage>
</organism>
<evidence type="ECO:0000256" key="4">
    <source>
        <dbReference type="ARBA" id="ARBA00023239"/>
    </source>
</evidence>
<feature type="domain" description="CENP-V/GFA" evidence="5">
    <location>
        <begin position="33"/>
        <end position="161"/>
    </location>
</feature>
<dbReference type="GO" id="GO:0046872">
    <property type="term" value="F:metal ion binding"/>
    <property type="evidence" value="ECO:0007669"/>
    <property type="project" value="UniProtKB-KW"/>
</dbReference>
<keyword evidence="4" id="KW-0456">Lyase</keyword>
<dbReference type="SUPFAM" id="SSF51316">
    <property type="entry name" value="Mss4-like"/>
    <property type="match status" value="1"/>
</dbReference>
<keyword evidence="7" id="KW-1185">Reference proteome</keyword>
<dbReference type="STRING" id="1745343.A0A2J6Q8L1"/>
<comment type="similarity">
    <text evidence="1">Belongs to the Gfa family.</text>
</comment>
<name>A0A2J6Q8L1_9HELO</name>
<evidence type="ECO:0000256" key="3">
    <source>
        <dbReference type="ARBA" id="ARBA00022833"/>
    </source>
</evidence>